<dbReference type="EMBL" id="LZLM01000084">
    <property type="protein sequence ID" value="OBJ84520.1"/>
    <property type="molecule type" value="Genomic_DNA"/>
</dbReference>
<accession>A0A1A3KHL7</accession>
<sequence length="137" mass="13679">MRDEVEIVRRLLDHNIADLKIALEDASDSVAVRRLGLGDVITVLGEHLVVQVTDFASAMRELALLPRGGDDAVVIGNARSAGAAAAAAAGLAVAGVAMGVASAASILAAITGAIAAVGEASASLWHIHAALAGISPR</sequence>
<dbReference type="AlphaFoldDB" id="A0A1A3KHL7"/>
<reference evidence="1 2" key="1">
    <citation type="submission" date="2016-06" db="EMBL/GenBank/DDBJ databases">
        <authorList>
            <person name="Kjaerup R.B."/>
            <person name="Dalgaard T.S."/>
            <person name="Juul-Madsen H.R."/>
        </authorList>
    </citation>
    <scope>NUCLEOTIDE SEQUENCE [LARGE SCALE GENOMIC DNA]</scope>
    <source>
        <strain evidence="1 2">1276495.2</strain>
    </source>
</reference>
<comment type="caution">
    <text evidence="1">The sequence shown here is derived from an EMBL/GenBank/DDBJ whole genome shotgun (WGS) entry which is preliminary data.</text>
</comment>
<evidence type="ECO:0000313" key="2">
    <source>
        <dbReference type="Proteomes" id="UP000093925"/>
    </source>
</evidence>
<organism evidence="1 2">
    <name type="scientific">Mycobacterium asiaticum</name>
    <dbReference type="NCBI Taxonomy" id="1790"/>
    <lineage>
        <taxon>Bacteria</taxon>
        <taxon>Bacillati</taxon>
        <taxon>Actinomycetota</taxon>
        <taxon>Actinomycetes</taxon>
        <taxon>Mycobacteriales</taxon>
        <taxon>Mycobacteriaceae</taxon>
        <taxon>Mycobacterium</taxon>
    </lineage>
</organism>
<proteinExistence type="predicted"/>
<dbReference type="Proteomes" id="UP000093925">
    <property type="component" value="Unassembled WGS sequence"/>
</dbReference>
<dbReference type="RefSeq" id="WP_065140578.1">
    <property type="nucleotide sequence ID" value="NZ_LZLF01000232.1"/>
</dbReference>
<gene>
    <name evidence="1" type="ORF">A5640_15445</name>
</gene>
<evidence type="ECO:0000313" key="1">
    <source>
        <dbReference type="EMBL" id="OBJ84520.1"/>
    </source>
</evidence>
<name>A0A1A3KHL7_MYCAS</name>
<protein>
    <submittedName>
        <fullName evidence="1">Uncharacterized protein</fullName>
    </submittedName>
</protein>